<dbReference type="AlphaFoldDB" id="A0A182FZ10"/>
<accession>A0A182FZ10</accession>
<dbReference type="VEuPathDB" id="VectorBase:AALB014834"/>
<reference evidence="1" key="2">
    <citation type="submission" date="2022-08" db="UniProtKB">
        <authorList>
            <consortium name="EnsemblMetazoa"/>
        </authorList>
    </citation>
    <scope>IDENTIFICATION</scope>
    <source>
        <strain evidence="1">STECLA/ALBI9_A</strain>
    </source>
</reference>
<evidence type="ECO:0000313" key="1">
    <source>
        <dbReference type="EnsemblMetazoa" id="AALB014834-PA"/>
    </source>
</evidence>
<dbReference type="Proteomes" id="UP000069272">
    <property type="component" value="Chromosome 2R"/>
</dbReference>
<dbReference type="EnsemblMetazoa" id="AALB014834-RA">
    <property type="protein sequence ID" value="AALB014834-PA"/>
    <property type="gene ID" value="AALB014834"/>
</dbReference>
<reference evidence="1 2" key="1">
    <citation type="journal article" date="2017" name="G3 (Bethesda)">
        <title>The Physical Genome Mapping of Anopheles albimanus Corrected Scaffold Misassemblies and Identified Interarm Rearrangements in Genus Anopheles.</title>
        <authorList>
            <person name="Artemov G.N."/>
            <person name="Peery A.N."/>
            <person name="Jiang X."/>
            <person name="Tu Z."/>
            <person name="Stegniy V.N."/>
            <person name="Sharakhova M.V."/>
            <person name="Sharakhov I.V."/>
        </authorList>
    </citation>
    <scope>NUCLEOTIDE SEQUENCE [LARGE SCALE GENOMIC DNA]</scope>
    <source>
        <strain evidence="1 2">ALBI9_A</strain>
    </source>
</reference>
<organism evidence="1 2">
    <name type="scientific">Anopheles albimanus</name>
    <name type="common">New world malaria mosquito</name>
    <dbReference type="NCBI Taxonomy" id="7167"/>
    <lineage>
        <taxon>Eukaryota</taxon>
        <taxon>Metazoa</taxon>
        <taxon>Ecdysozoa</taxon>
        <taxon>Arthropoda</taxon>
        <taxon>Hexapoda</taxon>
        <taxon>Insecta</taxon>
        <taxon>Pterygota</taxon>
        <taxon>Neoptera</taxon>
        <taxon>Endopterygota</taxon>
        <taxon>Diptera</taxon>
        <taxon>Nematocera</taxon>
        <taxon>Culicoidea</taxon>
        <taxon>Culicidae</taxon>
        <taxon>Anophelinae</taxon>
        <taxon>Anopheles</taxon>
    </lineage>
</organism>
<keyword evidence="2" id="KW-1185">Reference proteome</keyword>
<proteinExistence type="predicted"/>
<sequence>MGTRRNANRKHGHHLRLSASLPAVPAFRLNLPISLRFSPARARGEFSTGDRGLVSEEKKDPGQGYAATGSARVQSV</sequence>
<evidence type="ECO:0000313" key="2">
    <source>
        <dbReference type="Proteomes" id="UP000069272"/>
    </source>
</evidence>
<name>A0A182FZ10_ANOAL</name>
<protein>
    <submittedName>
        <fullName evidence="1">Uncharacterized protein</fullName>
    </submittedName>
</protein>